<dbReference type="RefSeq" id="WP_268256712.1">
    <property type="nucleotide sequence ID" value="NZ_BNCD01000009.1"/>
</dbReference>
<dbReference type="EMBL" id="BNCD01000009">
    <property type="protein sequence ID" value="GHH80402.1"/>
    <property type="molecule type" value="Genomic_DNA"/>
</dbReference>
<evidence type="ECO:0000313" key="2">
    <source>
        <dbReference type="EMBL" id="GHH80402.1"/>
    </source>
</evidence>
<reference evidence="2" key="1">
    <citation type="journal article" date="2014" name="Int. J. Syst. Evol. Microbiol.">
        <title>Complete genome sequence of Corynebacterium casei LMG S-19264T (=DSM 44701T), isolated from a smear-ripened cheese.</title>
        <authorList>
            <consortium name="US DOE Joint Genome Institute (JGI-PGF)"/>
            <person name="Walter F."/>
            <person name="Albersmeier A."/>
            <person name="Kalinowski J."/>
            <person name="Ruckert C."/>
        </authorList>
    </citation>
    <scope>NUCLEOTIDE SEQUENCE</scope>
    <source>
        <strain evidence="2">JCM 5069</strain>
    </source>
</reference>
<name>A0A919G979_9ACTN</name>
<organism evidence="2 3">
    <name type="scientific">Streptomyces sulfonofaciens</name>
    <dbReference type="NCBI Taxonomy" id="68272"/>
    <lineage>
        <taxon>Bacteria</taxon>
        <taxon>Bacillati</taxon>
        <taxon>Actinomycetota</taxon>
        <taxon>Actinomycetes</taxon>
        <taxon>Kitasatosporales</taxon>
        <taxon>Streptomycetaceae</taxon>
        <taxon>Streptomyces</taxon>
    </lineage>
</organism>
<reference evidence="2" key="2">
    <citation type="submission" date="2020-09" db="EMBL/GenBank/DDBJ databases">
        <authorList>
            <person name="Sun Q."/>
            <person name="Ohkuma M."/>
        </authorList>
    </citation>
    <scope>NUCLEOTIDE SEQUENCE</scope>
    <source>
        <strain evidence="2">JCM 5069</strain>
    </source>
</reference>
<gene>
    <name evidence="2" type="ORF">GCM10018793_35490</name>
</gene>
<feature type="region of interest" description="Disordered" evidence="1">
    <location>
        <begin position="1"/>
        <end position="30"/>
    </location>
</feature>
<dbReference type="Proteomes" id="UP000603708">
    <property type="component" value="Unassembled WGS sequence"/>
</dbReference>
<dbReference type="Pfam" id="PF05120">
    <property type="entry name" value="GvpG"/>
    <property type="match status" value="1"/>
</dbReference>
<evidence type="ECO:0000256" key="1">
    <source>
        <dbReference type="SAM" id="MobiDB-lite"/>
    </source>
</evidence>
<protein>
    <submittedName>
        <fullName evidence="2">Uncharacterized protein</fullName>
    </submittedName>
</protein>
<keyword evidence="3" id="KW-1185">Reference proteome</keyword>
<evidence type="ECO:0000313" key="3">
    <source>
        <dbReference type="Proteomes" id="UP000603708"/>
    </source>
</evidence>
<feature type="compositionally biased region" description="Basic residues" evidence="1">
    <location>
        <begin position="108"/>
        <end position="118"/>
    </location>
</feature>
<dbReference type="InterPro" id="IPR007804">
    <property type="entry name" value="GvpG"/>
</dbReference>
<sequence length="118" mass="12793">MKGSLPPYGFHPRTSAPEWDQGAGPGIEQDGLAGFASQVLALPAVPARGVPWVLRQALLAAEQEFHDPGPAPGRSAGLEQELVADRMAEEEFGLHEDEPLDRSGSMTGRRRLRLVTRR</sequence>
<dbReference type="AlphaFoldDB" id="A0A919G979"/>
<accession>A0A919G979</accession>
<feature type="region of interest" description="Disordered" evidence="1">
    <location>
        <begin position="92"/>
        <end position="118"/>
    </location>
</feature>
<proteinExistence type="predicted"/>
<feature type="compositionally biased region" description="Basic and acidic residues" evidence="1">
    <location>
        <begin position="92"/>
        <end position="101"/>
    </location>
</feature>
<comment type="caution">
    <text evidence="2">The sequence shown here is derived from an EMBL/GenBank/DDBJ whole genome shotgun (WGS) entry which is preliminary data.</text>
</comment>